<organism evidence="1">
    <name type="scientific">Salmonella newport</name>
    <dbReference type="NCBI Taxonomy" id="108619"/>
    <lineage>
        <taxon>Bacteria</taxon>
        <taxon>Pseudomonadati</taxon>
        <taxon>Pseudomonadota</taxon>
        <taxon>Gammaproteobacteria</taxon>
        <taxon>Enterobacterales</taxon>
        <taxon>Enterobacteriaceae</taxon>
        <taxon>Salmonella</taxon>
    </lineage>
</organism>
<gene>
    <name evidence="1" type="ORF">DRY71_15035</name>
</gene>
<reference evidence="1" key="1">
    <citation type="submission" date="2018-07" db="EMBL/GenBank/DDBJ databases">
        <authorList>
            <person name="Ashton P.M."/>
            <person name="Dallman T."/>
            <person name="Nair S."/>
            <person name="De Pinna E."/>
            <person name="Peters T."/>
            <person name="Grant K."/>
        </authorList>
    </citation>
    <scope>NUCLEOTIDE SEQUENCE [LARGE SCALE GENOMIC DNA]</scope>
    <source>
        <strain evidence="1">436933</strain>
    </source>
</reference>
<name>A0A5U9KS56_SALNE</name>
<dbReference type="NCBIfam" id="NF041551">
    <property type="entry name" value="YlcI_YnfO_N"/>
    <property type="match status" value="1"/>
</dbReference>
<dbReference type="AlphaFoldDB" id="A0A5U9KS56"/>
<protein>
    <submittedName>
        <fullName evidence="1">Uncharacterized protein</fullName>
    </submittedName>
</protein>
<dbReference type="Proteomes" id="UP000839726">
    <property type="component" value="Unassembled WGS sequence"/>
</dbReference>
<dbReference type="EMBL" id="AAGUYM010000016">
    <property type="protein sequence ID" value="EBS2694058.1"/>
    <property type="molecule type" value="Genomic_DNA"/>
</dbReference>
<proteinExistence type="predicted"/>
<accession>A0A5U9KS56</accession>
<evidence type="ECO:0000313" key="1">
    <source>
        <dbReference type="EMBL" id="EBS2694058.1"/>
    </source>
</evidence>
<comment type="caution">
    <text evidence="1">The sequence shown here is derived from an EMBL/GenBank/DDBJ whole genome shotgun (WGS) entry which is preliminary data.</text>
</comment>
<sequence length="101" mass="11211">MSAYKNSKSQMITVRIPHSVIEGMALTKWEGESNAGFIVRAIRGETTRRQSEGLINPLLGSLNALKKVEEISAEAGEAIRKIASIAATERQRRERREKCGK</sequence>